<evidence type="ECO:0000313" key="1">
    <source>
        <dbReference type="EMBL" id="CAG8328541.1"/>
    </source>
</evidence>
<gene>
    <name evidence="1" type="ORF">PSALAMII_LOCUS2491</name>
</gene>
<organism evidence="1 2">
    <name type="scientific">Penicillium salamii</name>
    <dbReference type="NCBI Taxonomy" id="1612424"/>
    <lineage>
        <taxon>Eukaryota</taxon>
        <taxon>Fungi</taxon>
        <taxon>Dikarya</taxon>
        <taxon>Ascomycota</taxon>
        <taxon>Pezizomycotina</taxon>
        <taxon>Eurotiomycetes</taxon>
        <taxon>Eurotiomycetidae</taxon>
        <taxon>Eurotiales</taxon>
        <taxon>Aspergillaceae</taxon>
        <taxon>Penicillium</taxon>
    </lineage>
</organism>
<evidence type="ECO:0008006" key="3">
    <source>
        <dbReference type="Google" id="ProtNLM"/>
    </source>
</evidence>
<name>A0A9W4NC18_9EURO</name>
<dbReference type="EMBL" id="CAJVPD010000110">
    <property type="protein sequence ID" value="CAG8328541.1"/>
    <property type="molecule type" value="Genomic_DNA"/>
</dbReference>
<sequence length="305" mass="35773">MDRCSLVSSYSLWRFGNRRAKVGPVGPKKYTTLWKIPSGIVETIFQLLSDLDRACFALSCKRFHDYYVSYNKKRGISVPSTLPRTLLLRRLQNARWVYCIRCQNLHRRSKLQFLKYGWGCDPKPVVSKCTSWCDIQHDDKVDICPCSTVTFHQKQHPVEYFKSQKLTLRHSSYEKASGWFMHLCIVEHPLARVCVQTQAYFNKMTNTFQVENQFAFKPSKKARSSSLFQNISFKLSRYETESWLKRFFHEAGSEFFIGNESSNWYQCHGWKIGEGEQGDTFNIILHRDLGGDRRPCKGWEDNCHT</sequence>
<reference evidence="1" key="1">
    <citation type="submission" date="2021-07" db="EMBL/GenBank/DDBJ databases">
        <authorList>
            <person name="Branca A.L. A."/>
        </authorList>
    </citation>
    <scope>NUCLEOTIDE SEQUENCE</scope>
</reference>
<dbReference type="Proteomes" id="UP001152592">
    <property type="component" value="Unassembled WGS sequence"/>
</dbReference>
<dbReference type="OrthoDB" id="10255414at2759"/>
<protein>
    <recommendedName>
        <fullName evidence="3">F-box domain-containing protein</fullName>
    </recommendedName>
</protein>
<accession>A0A9W4NC18</accession>
<evidence type="ECO:0000313" key="2">
    <source>
        <dbReference type="Proteomes" id="UP001152592"/>
    </source>
</evidence>
<dbReference type="AlphaFoldDB" id="A0A9W4NC18"/>
<proteinExistence type="predicted"/>
<comment type="caution">
    <text evidence="1">The sequence shown here is derived from an EMBL/GenBank/DDBJ whole genome shotgun (WGS) entry which is preliminary data.</text>
</comment>